<dbReference type="EMBL" id="JACCHP010000009">
    <property type="protein sequence ID" value="MBH5399242.1"/>
    <property type="molecule type" value="Genomic_DNA"/>
</dbReference>
<feature type="transmembrane region" description="Helical" evidence="1">
    <location>
        <begin position="58"/>
        <end position="79"/>
    </location>
</feature>
<dbReference type="RefSeq" id="WP_197960492.1">
    <property type="nucleotide sequence ID" value="NZ_JACCHP010000009.1"/>
</dbReference>
<comment type="caution">
    <text evidence="2">The sequence shown here is derived from an EMBL/GenBank/DDBJ whole genome shotgun (WGS) entry which is preliminary data.</text>
</comment>
<organism evidence="2 3">
    <name type="scientific">Bradyrhizobium agreste</name>
    <dbReference type="NCBI Taxonomy" id="2751811"/>
    <lineage>
        <taxon>Bacteria</taxon>
        <taxon>Pseudomonadati</taxon>
        <taxon>Pseudomonadota</taxon>
        <taxon>Alphaproteobacteria</taxon>
        <taxon>Hyphomicrobiales</taxon>
        <taxon>Nitrobacteraceae</taxon>
        <taxon>Bradyrhizobium</taxon>
    </lineage>
</organism>
<protein>
    <submittedName>
        <fullName evidence="2">Uncharacterized protein</fullName>
    </submittedName>
</protein>
<feature type="transmembrane region" description="Helical" evidence="1">
    <location>
        <begin position="91"/>
        <end position="113"/>
    </location>
</feature>
<gene>
    <name evidence="2" type="ORF">HZZ13_15860</name>
</gene>
<proteinExistence type="predicted"/>
<accession>A0ABS0PQQ5</accession>
<evidence type="ECO:0000256" key="1">
    <source>
        <dbReference type="SAM" id="Phobius"/>
    </source>
</evidence>
<evidence type="ECO:0000313" key="2">
    <source>
        <dbReference type="EMBL" id="MBH5399242.1"/>
    </source>
</evidence>
<evidence type="ECO:0000313" key="3">
    <source>
        <dbReference type="Proteomes" id="UP000807370"/>
    </source>
</evidence>
<reference evidence="2 3" key="1">
    <citation type="submission" date="2020-07" db="EMBL/GenBank/DDBJ databases">
        <title>Bradyrhizobium diversity isolated from nodules of indigenous legumes of Western Australia.</title>
        <authorList>
            <person name="Klepa M.S."/>
        </authorList>
    </citation>
    <scope>NUCLEOTIDE SEQUENCE [LARGE SCALE GENOMIC DNA]</scope>
    <source>
        <strain evidence="2 3">CNPSo 4010</strain>
    </source>
</reference>
<dbReference type="Proteomes" id="UP000807370">
    <property type="component" value="Unassembled WGS sequence"/>
</dbReference>
<keyword evidence="1" id="KW-1133">Transmembrane helix</keyword>
<name>A0ABS0PQQ5_9BRAD</name>
<keyword evidence="1" id="KW-0812">Transmembrane</keyword>
<feature type="transmembrane region" description="Helical" evidence="1">
    <location>
        <begin position="28"/>
        <end position="46"/>
    </location>
</feature>
<keyword evidence="1" id="KW-0472">Membrane</keyword>
<keyword evidence="3" id="KW-1185">Reference proteome</keyword>
<sequence>MRELFRATGVRLLDQDGLKDLFDHVRNLLMATVIIAAGSHVIKQAVSIELLGVLYDEFAGYVVLAIGALLAVLNALNGLHRLNKQQWHMGIRIAVIVLYVVATVRLIQFVVAFRTG</sequence>